<dbReference type="InterPro" id="IPR001680">
    <property type="entry name" value="WD40_rpt"/>
</dbReference>
<evidence type="ECO:0000256" key="8">
    <source>
        <dbReference type="PROSITE-ProRule" id="PRU00221"/>
    </source>
</evidence>
<dbReference type="PROSITE" id="PS50294">
    <property type="entry name" value="WD_REPEATS_REGION"/>
    <property type="match status" value="1"/>
</dbReference>
<evidence type="ECO:0000313" key="10">
    <source>
        <dbReference type="Proteomes" id="UP000663880"/>
    </source>
</evidence>
<evidence type="ECO:0000256" key="7">
    <source>
        <dbReference type="ARBA" id="ARBA00040154"/>
    </source>
</evidence>
<comment type="caution">
    <text evidence="9">The sequence shown here is derived from an EMBL/GenBank/DDBJ whole genome shotgun (WGS) entry which is preliminary data.</text>
</comment>
<dbReference type="PANTHER" id="PTHR14344">
    <property type="entry name" value="WD REPEAT PROTEIN"/>
    <property type="match status" value="1"/>
</dbReference>
<evidence type="ECO:0000256" key="2">
    <source>
        <dbReference type="ARBA" id="ARBA00022490"/>
    </source>
</evidence>
<proteinExistence type="inferred from homology"/>
<dbReference type="SUPFAM" id="SSF50978">
    <property type="entry name" value="WD40 repeat-like"/>
    <property type="match status" value="3"/>
</dbReference>
<dbReference type="InterPro" id="IPR051973">
    <property type="entry name" value="tRNA_Anticodon_Mtase-Reg"/>
</dbReference>
<dbReference type="Gene3D" id="2.130.10.10">
    <property type="entry name" value="YVTN repeat-like/Quinoprotein amine dehydrogenase"/>
    <property type="match status" value="3"/>
</dbReference>
<keyword evidence="10" id="KW-1185">Reference proteome</keyword>
<keyword evidence="5" id="KW-0677">Repeat</keyword>
<keyword evidence="4" id="KW-0819">tRNA processing</keyword>
<dbReference type="InterPro" id="IPR036322">
    <property type="entry name" value="WD40_repeat_dom_sf"/>
</dbReference>
<dbReference type="GO" id="GO:0005737">
    <property type="term" value="C:cytoplasm"/>
    <property type="evidence" value="ECO:0007669"/>
    <property type="project" value="UniProtKB-SubCell"/>
</dbReference>
<dbReference type="GO" id="GO:0030488">
    <property type="term" value="P:tRNA methylation"/>
    <property type="evidence" value="ECO:0007669"/>
    <property type="project" value="TreeGrafter"/>
</dbReference>
<dbReference type="OrthoDB" id="5594999at2759"/>
<protein>
    <recommendedName>
        <fullName evidence="7">tRNA (34-2'-O)-methyltransferase regulator WDR6</fullName>
    </recommendedName>
</protein>
<dbReference type="EMBL" id="CAJOBZ010000015">
    <property type="protein sequence ID" value="CAF4849297.1"/>
    <property type="molecule type" value="Genomic_DNA"/>
</dbReference>
<evidence type="ECO:0000313" key="9">
    <source>
        <dbReference type="EMBL" id="CAF4849297.1"/>
    </source>
</evidence>
<dbReference type="Proteomes" id="UP000663880">
    <property type="component" value="Unassembled WGS sequence"/>
</dbReference>
<dbReference type="InterPro" id="IPR019775">
    <property type="entry name" value="WD40_repeat_CS"/>
</dbReference>
<feature type="repeat" description="WD" evidence="8">
    <location>
        <begin position="172"/>
        <end position="207"/>
    </location>
</feature>
<keyword evidence="3 8" id="KW-0853">WD repeat</keyword>
<evidence type="ECO:0000256" key="5">
    <source>
        <dbReference type="ARBA" id="ARBA00022737"/>
    </source>
</evidence>
<comment type="similarity">
    <text evidence="6">Belongs to the WD repeat WDR6 family.</text>
</comment>
<dbReference type="AlphaFoldDB" id="A0A821RWB5"/>
<evidence type="ECO:0000256" key="3">
    <source>
        <dbReference type="ARBA" id="ARBA00022574"/>
    </source>
</evidence>
<sequence length="978" mass="111006">MSTFIRTDVTCVKFYQQFVLAGIGSVLHVFLRDVDKLKQTLSVLNGQKIYGIVPSKTDNKLIIFGGKQIEIVELDVEKDVFYCCFMPILCDDWVHSAVWKSSNIIAILTAHNVVETWNTEFQMQCSQNKSKENSILYCGLLVNLLDDVLVLSGTVFSEVLLRFPDEETFYSLKGHKGVIFSITCDFKRGIIITTSDDRSVRIWEVQSQIDKTFDTKVSWTNVENIPCLHELYGHGARVMRNCIISDYVVSVGEDSAICYWDINGKLLRKVTSHTNSCIWSLDAEDNYLVTGGGDSAVIIHPLSVITEYNKNCLSLNLNIISPKKLAFTAQRNIVIMTDCNELIFYNADSNTKTEFKLNHETTYKLLSVSSCKQLIAVVDMSGKFDVFIENCKENVINNIIDTKLDVGKIMSMHWAGNRHLVFCAELGRITILTADNKIDIFATFNLPKCKERWLTAVAINGDNLIAGDRCGNIHIYVKGEMGPIKTFKHIHGRYGPTSIKILNNTDFITTGRDGCIKYFSLTRYLYSRDLDYPWVERFVDNNNKYVCGFQERTFIVYDIVHNIKVLEVQCGGGHRSWDVIRYIQKSNEDFNEFISFIYIKESNINSHTFQLNKIMSRSIFTGTHSKEINCLGSHKYPLDSSITYFVSGGEDTTLRITSLNSANQLKEELIFRHLSSIRTVKLKELHDNSLLVVSAGGRAQICIRRILFKKIASSIHVSGEELVNHMIKGTDKERTESRKRGCETDFDPETRVMDLEILSSDNVKFLIFVGCSDGKIRTLEFNLHNNEINNVDYIEKGLCFLKMRLLELPARRMLICSTSHASLYIWDLPQLITDYEQHYLIHKSGVNCIATAIISDTDFLMATGGDDNAVLLNYMSVEECVVVKKEVWTSETSHCSQVTGVLIVDNLLVSASIDQRVTVFEWSLLDRLKCEFRSQVFSDVADIQGIQLLQSDKSSLTVCVFGKGIEVMLIQRPPPQSH</sequence>
<comment type="subcellular location">
    <subcellularLocation>
        <location evidence="1">Cytoplasm</location>
    </subcellularLocation>
</comment>
<accession>A0A821RWB5</accession>
<evidence type="ECO:0000256" key="4">
    <source>
        <dbReference type="ARBA" id="ARBA00022694"/>
    </source>
</evidence>
<dbReference type="PROSITE" id="PS00678">
    <property type="entry name" value="WD_REPEATS_1"/>
    <property type="match status" value="1"/>
</dbReference>
<reference evidence="9" key="1">
    <citation type="submission" date="2021-02" db="EMBL/GenBank/DDBJ databases">
        <authorList>
            <person name="Steward A R."/>
        </authorList>
    </citation>
    <scope>NUCLEOTIDE SEQUENCE</scope>
</reference>
<dbReference type="SMART" id="SM00320">
    <property type="entry name" value="WD40"/>
    <property type="match status" value="9"/>
</dbReference>
<evidence type="ECO:0000256" key="6">
    <source>
        <dbReference type="ARBA" id="ARBA00038255"/>
    </source>
</evidence>
<dbReference type="Pfam" id="PF00400">
    <property type="entry name" value="WD40"/>
    <property type="match status" value="3"/>
</dbReference>
<dbReference type="PANTHER" id="PTHR14344:SF3">
    <property type="entry name" value="WD REPEAT-CONTAINING PROTEIN 6"/>
    <property type="match status" value="1"/>
</dbReference>
<keyword evidence="2" id="KW-0963">Cytoplasm</keyword>
<dbReference type="PROSITE" id="PS50082">
    <property type="entry name" value="WD_REPEATS_2"/>
    <property type="match status" value="1"/>
</dbReference>
<gene>
    <name evidence="9" type="ORF">PMACD_LOCUS6913</name>
</gene>
<evidence type="ECO:0000256" key="1">
    <source>
        <dbReference type="ARBA" id="ARBA00004496"/>
    </source>
</evidence>
<dbReference type="InterPro" id="IPR015943">
    <property type="entry name" value="WD40/YVTN_repeat-like_dom_sf"/>
</dbReference>
<name>A0A821RWB5_9NEOP</name>
<organism evidence="9 10">
    <name type="scientific">Pieris macdunnoughi</name>
    <dbReference type="NCBI Taxonomy" id="345717"/>
    <lineage>
        <taxon>Eukaryota</taxon>
        <taxon>Metazoa</taxon>
        <taxon>Ecdysozoa</taxon>
        <taxon>Arthropoda</taxon>
        <taxon>Hexapoda</taxon>
        <taxon>Insecta</taxon>
        <taxon>Pterygota</taxon>
        <taxon>Neoptera</taxon>
        <taxon>Endopterygota</taxon>
        <taxon>Lepidoptera</taxon>
        <taxon>Glossata</taxon>
        <taxon>Ditrysia</taxon>
        <taxon>Papilionoidea</taxon>
        <taxon>Pieridae</taxon>
        <taxon>Pierinae</taxon>
        <taxon>Pieris</taxon>
    </lineage>
</organism>